<reference evidence="2" key="1">
    <citation type="journal article" date="2021" name="IMA Fungus">
        <title>Genomic characterization of three marine fungi, including Emericellopsis atlantica sp. nov. with signatures of a generalist lifestyle and marine biomass degradation.</title>
        <authorList>
            <person name="Hagestad O.C."/>
            <person name="Hou L."/>
            <person name="Andersen J.H."/>
            <person name="Hansen E.H."/>
            <person name="Altermark B."/>
            <person name="Li C."/>
            <person name="Kuhnert E."/>
            <person name="Cox R.J."/>
            <person name="Crous P.W."/>
            <person name="Spatafora J.W."/>
            <person name="Lail K."/>
            <person name="Amirebrahimi M."/>
            <person name="Lipzen A."/>
            <person name="Pangilinan J."/>
            <person name="Andreopoulos W."/>
            <person name="Hayes R.D."/>
            <person name="Ng V."/>
            <person name="Grigoriev I.V."/>
            <person name="Jackson S.A."/>
            <person name="Sutton T.D.S."/>
            <person name="Dobson A.D.W."/>
            <person name="Rama T."/>
        </authorList>
    </citation>
    <scope>NUCLEOTIDE SEQUENCE</scope>
    <source>
        <strain evidence="2">TRa018bII</strain>
    </source>
</reference>
<keyword evidence="3" id="KW-1185">Reference proteome</keyword>
<evidence type="ECO:0000259" key="1">
    <source>
        <dbReference type="Pfam" id="PF06985"/>
    </source>
</evidence>
<dbReference type="InterPro" id="IPR010730">
    <property type="entry name" value="HET"/>
</dbReference>
<evidence type="ECO:0000313" key="2">
    <source>
        <dbReference type="EMBL" id="KAG9228839.1"/>
    </source>
</evidence>
<proteinExistence type="predicted"/>
<comment type="caution">
    <text evidence="2">The sequence shown here is derived from an EMBL/GenBank/DDBJ whole genome shotgun (WGS) entry which is preliminary data.</text>
</comment>
<dbReference type="AlphaFoldDB" id="A0A9P8C052"/>
<dbReference type="EMBL" id="MU251853">
    <property type="protein sequence ID" value="KAG9228839.1"/>
    <property type="molecule type" value="Genomic_DNA"/>
</dbReference>
<accession>A0A9P8C052</accession>
<dbReference type="PANTHER" id="PTHR33112">
    <property type="entry name" value="DOMAIN PROTEIN, PUTATIVE-RELATED"/>
    <property type="match status" value="1"/>
</dbReference>
<dbReference type="OrthoDB" id="8300194at2759"/>
<gene>
    <name evidence="2" type="ORF">BJ875DRAFT_434609</name>
</gene>
<protein>
    <submittedName>
        <fullName evidence="2">Heterokaryon incompatibility protein-domain-containing protein</fullName>
    </submittedName>
</protein>
<name>A0A9P8C052_9HELO</name>
<dbReference type="PANTHER" id="PTHR33112:SF16">
    <property type="entry name" value="HETEROKARYON INCOMPATIBILITY DOMAIN-CONTAINING PROTEIN"/>
    <property type="match status" value="1"/>
</dbReference>
<dbReference type="Proteomes" id="UP000824998">
    <property type="component" value="Unassembled WGS sequence"/>
</dbReference>
<organism evidence="2 3">
    <name type="scientific">Amylocarpus encephaloides</name>
    <dbReference type="NCBI Taxonomy" id="45428"/>
    <lineage>
        <taxon>Eukaryota</taxon>
        <taxon>Fungi</taxon>
        <taxon>Dikarya</taxon>
        <taxon>Ascomycota</taxon>
        <taxon>Pezizomycotina</taxon>
        <taxon>Leotiomycetes</taxon>
        <taxon>Helotiales</taxon>
        <taxon>Helotiales incertae sedis</taxon>
        <taxon>Amylocarpus</taxon>
    </lineage>
</organism>
<sequence length="249" mass="27875">MSIGDPAAEFVKGRGSYPYLATDLTFHFIHKWLRECKDHVECGRTARGETGPGPSRLLYLDPTEPNGVKIVESVETVEYAALSYCWGKDASMQLLRNTIELWKQSLPFQDLPKTIQDAIFTCRKIGVQYLWVDRLCIIQDDPKDLSRELSIMVNIYRRSSLTLCAGSAESAVDGFLQSRKDAANIMSETRTMLQYVCVDGTKGTVGLKAKKFQDDEFVPDNIAVGSRELPIFSYSGVLLQSDGLALCLW</sequence>
<evidence type="ECO:0000313" key="3">
    <source>
        <dbReference type="Proteomes" id="UP000824998"/>
    </source>
</evidence>
<feature type="domain" description="Heterokaryon incompatibility" evidence="1">
    <location>
        <begin position="79"/>
        <end position="180"/>
    </location>
</feature>
<dbReference type="Pfam" id="PF06985">
    <property type="entry name" value="HET"/>
    <property type="match status" value="1"/>
</dbReference>